<dbReference type="InterPro" id="IPR027417">
    <property type="entry name" value="P-loop_NTPase"/>
</dbReference>
<organism evidence="12 13">
    <name type="scientific">Flavobacterium polysaccharolyticum</name>
    <dbReference type="NCBI Taxonomy" id="3133148"/>
    <lineage>
        <taxon>Bacteria</taxon>
        <taxon>Pseudomonadati</taxon>
        <taxon>Bacteroidota</taxon>
        <taxon>Flavobacteriia</taxon>
        <taxon>Flavobacteriales</taxon>
        <taxon>Flavobacteriaceae</taxon>
        <taxon>Flavobacterium</taxon>
    </lineage>
</organism>
<evidence type="ECO:0000256" key="6">
    <source>
        <dbReference type="ARBA" id="ARBA00022840"/>
    </source>
</evidence>
<feature type="domain" description="Tyrosine-protein kinase G-rich" evidence="11">
    <location>
        <begin position="454"/>
        <end position="531"/>
    </location>
</feature>
<dbReference type="InterPro" id="IPR005702">
    <property type="entry name" value="Wzc-like_C"/>
</dbReference>
<dbReference type="Proteomes" id="UP001468798">
    <property type="component" value="Unassembled WGS sequence"/>
</dbReference>
<dbReference type="Pfam" id="PF13807">
    <property type="entry name" value="GNVR"/>
    <property type="match status" value="1"/>
</dbReference>
<evidence type="ECO:0000313" key="13">
    <source>
        <dbReference type="Proteomes" id="UP001468798"/>
    </source>
</evidence>
<dbReference type="InterPro" id="IPR050445">
    <property type="entry name" value="Bact_polysacc_biosynth/exp"/>
</dbReference>
<evidence type="ECO:0000256" key="5">
    <source>
        <dbReference type="ARBA" id="ARBA00022777"/>
    </source>
</evidence>
<evidence type="ECO:0000256" key="2">
    <source>
        <dbReference type="ARBA" id="ARBA00011903"/>
    </source>
</evidence>
<evidence type="ECO:0000256" key="4">
    <source>
        <dbReference type="ARBA" id="ARBA00022741"/>
    </source>
</evidence>
<keyword evidence="13" id="KW-1185">Reference proteome</keyword>
<evidence type="ECO:0000256" key="9">
    <source>
        <dbReference type="SAM" id="Phobius"/>
    </source>
</evidence>
<reference evidence="12 13" key="1">
    <citation type="submission" date="2024-03" db="EMBL/GenBank/DDBJ databases">
        <title>Two novel species of the genus Flavobacterium exhibiting potentially degradation of complex polysaccharides.</title>
        <authorList>
            <person name="Lian X."/>
        </authorList>
    </citation>
    <scope>NUCLEOTIDE SEQUENCE [LARGE SCALE GENOMIC DNA]</scope>
    <source>
        <strain evidence="12 13">N6</strain>
    </source>
</reference>
<dbReference type="PANTHER" id="PTHR32309">
    <property type="entry name" value="TYROSINE-PROTEIN KINASE"/>
    <property type="match status" value="1"/>
</dbReference>
<feature type="domain" description="AAA" evidence="10">
    <location>
        <begin position="600"/>
        <end position="719"/>
    </location>
</feature>
<keyword evidence="6" id="KW-0067">ATP-binding</keyword>
<dbReference type="InterPro" id="IPR025669">
    <property type="entry name" value="AAA_dom"/>
</dbReference>
<dbReference type="EC" id="2.7.10.2" evidence="2"/>
<keyword evidence="5" id="KW-0418">Kinase</keyword>
<evidence type="ECO:0000256" key="1">
    <source>
        <dbReference type="ARBA" id="ARBA00007316"/>
    </source>
</evidence>
<evidence type="ECO:0000256" key="7">
    <source>
        <dbReference type="ARBA" id="ARBA00023137"/>
    </source>
</evidence>
<evidence type="ECO:0000259" key="10">
    <source>
        <dbReference type="Pfam" id="PF13614"/>
    </source>
</evidence>
<comment type="catalytic activity">
    <reaction evidence="8">
        <text>L-tyrosyl-[protein] + ATP = O-phospho-L-tyrosyl-[protein] + ADP + H(+)</text>
        <dbReference type="Rhea" id="RHEA:10596"/>
        <dbReference type="Rhea" id="RHEA-COMP:10136"/>
        <dbReference type="Rhea" id="RHEA-COMP:20101"/>
        <dbReference type="ChEBI" id="CHEBI:15378"/>
        <dbReference type="ChEBI" id="CHEBI:30616"/>
        <dbReference type="ChEBI" id="CHEBI:46858"/>
        <dbReference type="ChEBI" id="CHEBI:61978"/>
        <dbReference type="ChEBI" id="CHEBI:456216"/>
        <dbReference type="EC" id="2.7.10.2"/>
    </reaction>
</comment>
<dbReference type="EMBL" id="JBCGDP010000002">
    <property type="protein sequence ID" value="MEM0575299.1"/>
    <property type="molecule type" value="Genomic_DNA"/>
</dbReference>
<dbReference type="Gene3D" id="3.40.50.300">
    <property type="entry name" value="P-loop containing nucleotide triphosphate hydrolases"/>
    <property type="match status" value="1"/>
</dbReference>
<protein>
    <recommendedName>
        <fullName evidence="2">non-specific protein-tyrosine kinase</fullName>
        <ecNumber evidence="2">2.7.10.2</ecNumber>
    </recommendedName>
</protein>
<dbReference type="Pfam" id="PF13614">
    <property type="entry name" value="AAA_31"/>
    <property type="match status" value="1"/>
</dbReference>
<evidence type="ECO:0000259" key="11">
    <source>
        <dbReference type="Pfam" id="PF13807"/>
    </source>
</evidence>
<proteinExistence type="inferred from homology"/>
<evidence type="ECO:0000256" key="8">
    <source>
        <dbReference type="ARBA" id="ARBA00051245"/>
    </source>
</evidence>
<keyword evidence="9" id="KW-0472">Membrane</keyword>
<evidence type="ECO:0000256" key="3">
    <source>
        <dbReference type="ARBA" id="ARBA00022679"/>
    </source>
</evidence>
<dbReference type="NCBIfam" id="TIGR01007">
    <property type="entry name" value="eps_fam"/>
    <property type="match status" value="1"/>
</dbReference>
<dbReference type="InterPro" id="IPR032807">
    <property type="entry name" value="GNVR"/>
</dbReference>
<feature type="transmembrane region" description="Helical" evidence="9">
    <location>
        <begin position="28"/>
        <end position="46"/>
    </location>
</feature>
<keyword evidence="7" id="KW-0829">Tyrosine-protein kinase</keyword>
<keyword evidence="4" id="KW-0547">Nucleotide-binding</keyword>
<dbReference type="SUPFAM" id="SSF52540">
    <property type="entry name" value="P-loop containing nucleoside triphosphate hydrolases"/>
    <property type="match status" value="1"/>
</dbReference>
<dbReference type="GO" id="GO:0004715">
    <property type="term" value="F:non-membrane spanning protein tyrosine kinase activity"/>
    <property type="evidence" value="ECO:0007669"/>
    <property type="project" value="UniProtKB-EC"/>
</dbReference>
<dbReference type="CDD" id="cd05387">
    <property type="entry name" value="BY-kinase"/>
    <property type="match status" value="1"/>
</dbReference>
<dbReference type="RefSeq" id="WP_342690426.1">
    <property type="nucleotide sequence ID" value="NZ_JBCGDP010000002.1"/>
</dbReference>
<comment type="similarity">
    <text evidence="1">Belongs to the CpsD/CapB family.</text>
</comment>
<feature type="transmembrane region" description="Helical" evidence="9">
    <location>
        <begin position="514"/>
        <end position="535"/>
    </location>
</feature>
<comment type="caution">
    <text evidence="12">The sequence shown here is derived from an EMBL/GenBank/DDBJ whole genome shotgun (WGS) entry which is preliminary data.</text>
</comment>
<gene>
    <name evidence="12" type="ORF">WFZ86_02225</name>
</gene>
<name>A0ABU9NLZ8_9FLAO</name>
<dbReference type="PANTHER" id="PTHR32309:SF13">
    <property type="entry name" value="FERRIC ENTEROBACTIN TRANSPORT PROTEIN FEPE"/>
    <property type="match status" value="1"/>
</dbReference>
<keyword evidence="9" id="KW-0812">Transmembrane</keyword>
<accession>A0ABU9NLZ8</accession>
<evidence type="ECO:0000313" key="12">
    <source>
        <dbReference type="EMBL" id="MEM0575299.1"/>
    </source>
</evidence>
<keyword evidence="9" id="KW-1133">Transmembrane helix</keyword>
<keyword evidence="3 12" id="KW-0808">Transferase</keyword>
<sequence>MLDLKDFSIFENQSTFDFKGFLIKIAGYWKWFLMSLVIAFFIAYQVNIRKEKIYGLETLISVKEENNPLFTSNTSLTFNWGGVSDEVQTITTTLQSRSHNELVVEKLQYYIDYLVQGEYNLIDAYGAVPFELVLDKKKGQIAGTLISITFVSESVYEIKIPFENNSVSLIHYVDNSKSNTAVAVGEFKKRYRVGEVITLPFLNWKLQIKDNPGFYKGNEYFVRFNDFDGTVINYKGIGVRADEGGSILALSMQGTNKARLVDYLNATVKMLIKRQLDSKNQFATNTIAFIDSTLVSMESQLKETGNELKTFRRDKNIIDVEDGGVRFSDRVLKYDVHKDEITRKIAYYNSLKSYLKNSVDYSKLPAPSVAGIEDPNIIVNVSKLIALSTQRSEMAYAVKSEKIFKDFDNQMMAVKNVLLENIATAKQSLQYDLATINSKIGESESAIKQLPEDQQELIKIKRKYDLSDNIYNTFLQKRSEADIVKAANLSDIHFIDPAKDVGGGLIGPKTSVNYVLALFLGILIPLIVVLIIFFINNSIQNTDELGSLTQIPLIGVVGVNRDKTSLAVYDKPKSALSESFRAIRSSLQFMYKKQNVDGAKTLMITSSVSGEGKTFCSINIATVFALSEKRTVIVGLDLRKPKLFEEFNLNNDKGVVNYLIHQNTLEEITNTTEVPFLDVILSGPVPPNPGELIISESMGEMIAALKQKYDYIILDTSPVGLVSDALELDQYCDATLYIVRQNFSKKDMITLLNNRVKRGELKNVSIVLNGFENKARYGTGYGYGYGYGYGNNTYAEGYHDREPKKKLITKVLDWLKKERKV</sequence>